<proteinExistence type="predicted"/>
<dbReference type="AlphaFoldDB" id="A0A0E9R0G8"/>
<name>A0A0E9R0G8_ANGAN</name>
<feature type="region of interest" description="Disordered" evidence="1">
    <location>
        <begin position="1"/>
        <end position="22"/>
    </location>
</feature>
<evidence type="ECO:0000256" key="1">
    <source>
        <dbReference type="SAM" id="MobiDB-lite"/>
    </source>
</evidence>
<evidence type="ECO:0000313" key="2">
    <source>
        <dbReference type="EMBL" id="JAH22696.1"/>
    </source>
</evidence>
<reference evidence="2" key="2">
    <citation type="journal article" date="2015" name="Fish Shellfish Immunol.">
        <title>Early steps in the European eel (Anguilla anguilla)-Vibrio vulnificus interaction in the gills: Role of the RtxA13 toxin.</title>
        <authorList>
            <person name="Callol A."/>
            <person name="Pajuelo D."/>
            <person name="Ebbesson L."/>
            <person name="Teles M."/>
            <person name="MacKenzie S."/>
            <person name="Amaro C."/>
        </authorList>
    </citation>
    <scope>NUCLEOTIDE SEQUENCE</scope>
</reference>
<reference evidence="2" key="1">
    <citation type="submission" date="2014-11" db="EMBL/GenBank/DDBJ databases">
        <authorList>
            <person name="Amaro Gonzalez C."/>
        </authorList>
    </citation>
    <scope>NUCLEOTIDE SEQUENCE</scope>
</reference>
<dbReference type="EMBL" id="GBXM01085881">
    <property type="protein sequence ID" value="JAH22696.1"/>
    <property type="molecule type" value="Transcribed_RNA"/>
</dbReference>
<protein>
    <submittedName>
        <fullName evidence="2">Uncharacterized protein</fullName>
    </submittedName>
</protein>
<sequence>MIPSFSEVHQPFSSKTPSQHDAAPPCFTLGWCSSDLKASPFSSILSTDHYGQTV</sequence>
<accession>A0A0E9R0G8</accession>
<organism evidence="2">
    <name type="scientific">Anguilla anguilla</name>
    <name type="common">European freshwater eel</name>
    <name type="synonym">Muraena anguilla</name>
    <dbReference type="NCBI Taxonomy" id="7936"/>
    <lineage>
        <taxon>Eukaryota</taxon>
        <taxon>Metazoa</taxon>
        <taxon>Chordata</taxon>
        <taxon>Craniata</taxon>
        <taxon>Vertebrata</taxon>
        <taxon>Euteleostomi</taxon>
        <taxon>Actinopterygii</taxon>
        <taxon>Neopterygii</taxon>
        <taxon>Teleostei</taxon>
        <taxon>Anguilliformes</taxon>
        <taxon>Anguillidae</taxon>
        <taxon>Anguilla</taxon>
    </lineage>
</organism>